<evidence type="ECO:0000256" key="4">
    <source>
        <dbReference type="ARBA" id="ARBA00023136"/>
    </source>
</evidence>
<protein>
    <recommendedName>
        <fullName evidence="8">DoxX family protein</fullName>
    </recommendedName>
</protein>
<evidence type="ECO:0000256" key="5">
    <source>
        <dbReference type="SAM" id="Phobius"/>
    </source>
</evidence>
<comment type="caution">
    <text evidence="6">The sequence shown here is derived from an EMBL/GenBank/DDBJ whole genome shotgun (WGS) entry which is preliminary data.</text>
</comment>
<feature type="transmembrane region" description="Helical" evidence="5">
    <location>
        <begin position="6"/>
        <end position="24"/>
    </location>
</feature>
<sequence length="138" mass="14738">MDIVVLIGRVFFVIVFLFSALGHLTQPKAMAGYAQSKGVPAPTVMVFVSGIVLALGGLSVLLGIWPDLGALLLVVFLVPTALLMHSFWQESDDEARQNEMIQFNKDIGLAGAALMLFAFFAATPDLGLTITGPLFTLV</sequence>
<proteinExistence type="predicted"/>
<reference evidence="6 7" key="1">
    <citation type="journal article" date="2019" name="Int. J. Syst. Evol. Microbiol.">
        <title>The Global Catalogue of Microorganisms (GCM) 10K type strain sequencing project: providing services to taxonomists for standard genome sequencing and annotation.</title>
        <authorList>
            <consortium name="The Broad Institute Genomics Platform"/>
            <consortium name="The Broad Institute Genome Sequencing Center for Infectious Disease"/>
            <person name="Wu L."/>
            <person name="Ma J."/>
        </authorList>
    </citation>
    <scope>NUCLEOTIDE SEQUENCE [LARGE SCALE GENOMIC DNA]</scope>
    <source>
        <strain evidence="6 7">JCM 15313</strain>
    </source>
</reference>
<gene>
    <name evidence="6" type="ORF">GCM10009799_38950</name>
</gene>
<accession>A0ABN2TH44</accession>
<evidence type="ECO:0000256" key="3">
    <source>
        <dbReference type="ARBA" id="ARBA00022989"/>
    </source>
</evidence>
<feature type="transmembrane region" description="Helical" evidence="5">
    <location>
        <begin position="44"/>
        <end position="64"/>
    </location>
</feature>
<evidence type="ECO:0000256" key="2">
    <source>
        <dbReference type="ARBA" id="ARBA00022692"/>
    </source>
</evidence>
<keyword evidence="7" id="KW-1185">Reference proteome</keyword>
<comment type="subcellular location">
    <subcellularLocation>
        <location evidence="1">Membrane</location>
        <topology evidence="1">Multi-pass membrane protein</topology>
    </subcellularLocation>
</comment>
<feature type="transmembrane region" description="Helical" evidence="5">
    <location>
        <begin position="70"/>
        <end position="88"/>
    </location>
</feature>
<evidence type="ECO:0008006" key="8">
    <source>
        <dbReference type="Google" id="ProtNLM"/>
    </source>
</evidence>
<evidence type="ECO:0000313" key="6">
    <source>
        <dbReference type="EMBL" id="GAA2007584.1"/>
    </source>
</evidence>
<feature type="transmembrane region" description="Helical" evidence="5">
    <location>
        <begin position="109"/>
        <end position="135"/>
    </location>
</feature>
<evidence type="ECO:0000256" key="1">
    <source>
        <dbReference type="ARBA" id="ARBA00004141"/>
    </source>
</evidence>
<evidence type="ECO:0000313" key="7">
    <source>
        <dbReference type="Proteomes" id="UP001501585"/>
    </source>
</evidence>
<dbReference type="Proteomes" id="UP001501585">
    <property type="component" value="Unassembled WGS sequence"/>
</dbReference>
<dbReference type="InterPro" id="IPR032808">
    <property type="entry name" value="DoxX"/>
</dbReference>
<dbReference type="Pfam" id="PF07681">
    <property type="entry name" value="DoxX"/>
    <property type="match status" value="1"/>
</dbReference>
<keyword evidence="2 5" id="KW-0812">Transmembrane</keyword>
<dbReference type="RefSeq" id="WP_344108558.1">
    <property type="nucleotide sequence ID" value="NZ_BAAAPC010000017.1"/>
</dbReference>
<name>A0ABN2TH44_9ACTN</name>
<organism evidence="6 7">
    <name type="scientific">Nocardiopsis rhodophaea</name>
    <dbReference type="NCBI Taxonomy" id="280238"/>
    <lineage>
        <taxon>Bacteria</taxon>
        <taxon>Bacillati</taxon>
        <taxon>Actinomycetota</taxon>
        <taxon>Actinomycetes</taxon>
        <taxon>Streptosporangiales</taxon>
        <taxon>Nocardiopsidaceae</taxon>
        <taxon>Nocardiopsis</taxon>
    </lineage>
</organism>
<keyword evidence="4 5" id="KW-0472">Membrane</keyword>
<dbReference type="EMBL" id="BAAAPC010000017">
    <property type="protein sequence ID" value="GAA2007584.1"/>
    <property type="molecule type" value="Genomic_DNA"/>
</dbReference>
<keyword evidence="3 5" id="KW-1133">Transmembrane helix</keyword>